<comment type="function">
    <text evidence="8 9">Required for the first step of histidine biosynthesis. May allow the feedback regulation of ATP phosphoribosyltransferase activity by histidine.</text>
</comment>
<sequence>MGSRSLKASSSSTSLVAGRERSLIPVGMSTILPDAARRIRRLEETLLAVLTSGGYDEIILPMFEYFDVLSPGLEPELIEKCYQLVDRTTGRLMLLRPDATAQIARTVAMGMMGDRLPLRLCYRTSVFRYEREHAGRDREIFQVGAELIGVDGVAGDVEVLTLLLECLNQVGLSSFKVAVGHVGFFTALLVRSGLSPEGQKRVELAAARKDMPLLEELLVRDGVPKPTAQVILEVLELCGGPEVLARGRKLVGRDRTLLAPLDRLAQVYERLDPTRRSSVLLDLGEFRGFEYYDGIVFDVFAPGIGAELGGGGRYDHLMGRFGRTAASTGFALDVDRVFRAIDPSAELVPPASTESEARRLKRTAASAGRQGRRA</sequence>
<dbReference type="Proteomes" id="UP000675880">
    <property type="component" value="Unassembled WGS sequence"/>
</dbReference>
<feature type="domain" description="Aminoacyl-transfer RNA synthetases class-II family profile" evidence="11">
    <location>
        <begin position="40"/>
        <end position="349"/>
    </location>
</feature>
<evidence type="ECO:0000256" key="5">
    <source>
        <dbReference type="ARBA" id="ARBA00011738"/>
    </source>
</evidence>
<evidence type="ECO:0000256" key="2">
    <source>
        <dbReference type="ARBA" id="ARBA00004667"/>
    </source>
</evidence>
<keyword evidence="13" id="KW-1185">Reference proteome</keyword>
<keyword evidence="12" id="KW-0328">Glycosyltransferase</keyword>
<evidence type="ECO:0000313" key="12">
    <source>
        <dbReference type="EMBL" id="CAE6750664.1"/>
    </source>
</evidence>
<evidence type="ECO:0000256" key="1">
    <source>
        <dbReference type="ARBA" id="ARBA00004496"/>
    </source>
</evidence>
<accession>A0ABM8RFQ4</accession>
<comment type="subcellular location">
    <subcellularLocation>
        <location evidence="1 9">Cytoplasm</location>
    </subcellularLocation>
</comment>
<dbReference type="InterPro" id="IPR045864">
    <property type="entry name" value="aa-tRNA-synth_II/BPL/LPL"/>
</dbReference>
<dbReference type="InterPro" id="IPR006195">
    <property type="entry name" value="aa-tRNA-synth_II"/>
</dbReference>
<comment type="miscellaneous">
    <text evidence="9">This function is generally fulfilled by the C-terminal part of HisG, which is missing in some bacteria such as this one.</text>
</comment>
<evidence type="ECO:0000256" key="4">
    <source>
        <dbReference type="ARBA" id="ARBA00011496"/>
    </source>
</evidence>
<dbReference type="PROSITE" id="PS50862">
    <property type="entry name" value="AA_TRNA_LIGASE_II"/>
    <property type="match status" value="1"/>
</dbReference>
<comment type="subunit">
    <text evidence="4 9">Heteromultimer composed of HisG and HisZ subunits.</text>
</comment>
<keyword evidence="12" id="KW-0808">Transferase</keyword>
<comment type="caution">
    <text evidence="12">The sequence shown here is derived from an EMBL/GenBank/DDBJ whole genome shotgun (WGS) entry which is preliminary data.</text>
</comment>
<dbReference type="PIRSF" id="PIRSF001549">
    <property type="entry name" value="His-tRNA_synth"/>
    <property type="match status" value="1"/>
</dbReference>
<evidence type="ECO:0000256" key="8">
    <source>
        <dbReference type="ARBA" id="ARBA00025246"/>
    </source>
</evidence>
<dbReference type="SUPFAM" id="SSF55681">
    <property type="entry name" value="Class II aaRS and biotin synthetases"/>
    <property type="match status" value="1"/>
</dbReference>
<dbReference type="PANTHER" id="PTHR43707:SF1">
    <property type="entry name" value="HISTIDINE--TRNA LIGASE, MITOCHONDRIAL-RELATED"/>
    <property type="match status" value="1"/>
</dbReference>
<feature type="region of interest" description="Disordered" evidence="10">
    <location>
        <begin position="349"/>
        <end position="374"/>
    </location>
</feature>
<protein>
    <recommendedName>
        <fullName evidence="6 9">ATP phosphoribosyltransferase regulatory subunit</fullName>
    </recommendedName>
</protein>
<dbReference type="InterPro" id="IPR004517">
    <property type="entry name" value="HisZ"/>
</dbReference>
<dbReference type="PANTHER" id="PTHR43707">
    <property type="entry name" value="HISTIDYL-TRNA SYNTHETASE"/>
    <property type="match status" value="1"/>
</dbReference>
<comment type="pathway">
    <text evidence="2 9">Amino-acid biosynthesis; L-histidine biosynthesis; L-histidine from 5-phospho-alpha-D-ribose 1-diphosphate: step 1/9.</text>
</comment>
<evidence type="ECO:0000259" key="11">
    <source>
        <dbReference type="PROSITE" id="PS50862"/>
    </source>
</evidence>
<dbReference type="HAMAP" id="MF_00125">
    <property type="entry name" value="HisZ"/>
    <property type="match status" value="1"/>
</dbReference>
<keyword evidence="9" id="KW-0028">Amino-acid biosynthesis</keyword>
<proteinExistence type="inferred from homology"/>
<name>A0ABM8RFQ4_9BACT</name>
<keyword evidence="9" id="KW-0368">Histidine biosynthesis</keyword>
<dbReference type="InterPro" id="IPR041715">
    <property type="entry name" value="HisRS-like_core"/>
</dbReference>
<gene>
    <name evidence="9 12" type="primary">hisZ</name>
    <name evidence="12" type="ORF">NSPZN2_30154</name>
</gene>
<evidence type="ECO:0000256" key="7">
    <source>
        <dbReference type="ARBA" id="ARBA00022490"/>
    </source>
</evidence>
<evidence type="ECO:0000313" key="13">
    <source>
        <dbReference type="Proteomes" id="UP000675880"/>
    </source>
</evidence>
<comment type="similarity">
    <text evidence="3 9">Belongs to the class-II aminoacyl-tRNA synthetase family. HisZ subfamily.</text>
</comment>
<reference evidence="12 13" key="1">
    <citation type="submission" date="2021-02" db="EMBL/GenBank/DDBJ databases">
        <authorList>
            <person name="Han P."/>
        </authorList>
    </citation>
    <scope>NUCLEOTIDE SEQUENCE [LARGE SCALE GENOMIC DNA]</scope>
    <source>
        <strain evidence="12">Candidatus Nitrospira sp. ZN2</strain>
    </source>
</reference>
<comment type="subunit">
    <text evidence="5">Homodimer.</text>
</comment>
<evidence type="ECO:0000256" key="3">
    <source>
        <dbReference type="ARBA" id="ARBA00005539"/>
    </source>
</evidence>
<dbReference type="InterPro" id="IPR004516">
    <property type="entry name" value="HisRS/HisZ"/>
</dbReference>
<dbReference type="EMBL" id="CAJNBJ010000016">
    <property type="protein sequence ID" value="CAE6750664.1"/>
    <property type="molecule type" value="Genomic_DNA"/>
</dbReference>
<dbReference type="NCBIfam" id="TIGR00443">
    <property type="entry name" value="hisZ_biosyn_reg"/>
    <property type="match status" value="1"/>
</dbReference>
<evidence type="ECO:0000256" key="6">
    <source>
        <dbReference type="ARBA" id="ARBA00020397"/>
    </source>
</evidence>
<evidence type="ECO:0000256" key="9">
    <source>
        <dbReference type="HAMAP-Rule" id="MF_00125"/>
    </source>
</evidence>
<evidence type="ECO:0000256" key="10">
    <source>
        <dbReference type="SAM" id="MobiDB-lite"/>
    </source>
</evidence>
<organism evidence="12 13">
    <name type="scientific">Nitrospira defluvii</name>
    <dbReference type="NCBI Taxonomy" id="330214"/>
    <lineage>
        <taxon>Bacteria</taxon>
        <taxon>Pseudomonadati</taxon>
        <taxon>Nitrospirota</taxon>
        <taxon>Nitrospiria</taxon>
        <taxon>Nitrospirales</taxon>
        <taxon>Nitrospiraceae</taxon>
        <taxon>Nitrospira</taxon>
    </lineage>
</organism>
<dbReference type="CDD" id="cd00773">
    <property type="entry name" value="HisRS-like_core"/>
    <property type="match status" value="1"/>
</dbReference>
<keyword evidence="7 9" id="KW-0963">Cytoplasm</keyword>
<dbReference type="Gene3D" id="3.30.930.10">
    <property type="entry name" value="Bira Bifunctional Protein, Domain 2"/>
    <property type="match status" value="1"/>
</dbReference>
<dbReference type="GO" id="GO:0016757">
    <property type="term" value="F:glycosyltransferase activity"/>
    <property type="evidence" value="ECO:0007669"/>
    <property type="project" value="UniProtKB-KW"/>
</dbReference>
<dbReference type="Pfam" id="PF13393">
    <property type="entry name" value="tRNA-synt_His"/>
    <property type="match status" value="1"/>
</dbReference>